<accession>A0A6A6SPE0</accession>
<dbReference type="Proteomes" id="UP000799324">
    <property type="component" value="Unassembled WGS sequence"/>
</dbReference>
<evidence type="ECO:0000313" key="1">
    <source>
        <dbReference type="EMBL" id="KAF2649392.1"/>
    </source>
</evidence>
<protein>
    <submittedName>
        <fullName evidence="1">Uncharacterized protein</fullName>
    </submittedName>
</protein>
<reference evidence="1" key="1">
    <citation type="journal article" date="2020" name="Stud. Mycol.">
        <title>101 Dothideomycetes genomes: a test case for predicting lifestyles and emergence of pathogens.</title>
        <authorList>
            <person name="Haridas S."/>
            <person name="Albert R."/>
            <person name="Binder M."/>
            <person name="Bloem J."/>
            <person name="Labutti K."/>
            <person name="Salamov A."/>
            <person name="Andreopoulos B."/>
            <person name="Baker S."/>
            <person name="Barry K."/>
            <person name="Bills G."/>
            <person name="Bluhm B."/>
            <person name="Cannon C."/>
            <person name="Castanera R."/>
            <person name="Culley D."/>
            <person name="Daum C."/>
            <person name="Ezra D."/>
            <person name="Gonzalez J."/>
            <person name="Henrissat B."/>
            <person name="Kuo A."/>
            <person name="Liang C."/>
            <person name="Lipzen A."/>
            <person name="Lutzoni F."/>
            <person name="Magnuson J."/>
            <person name="Mondo S."/>
            <person name="Nolan M."/>
            <person name="Ohm R."/>
            <person name="Pangilinan J."/>
            <person name="Park H.-J."/>
            <person name="Ramirez L."/>
            <person name="Alfaro M."/>
            <person name="Sun H."/>
            <person name="Tritt A."/>
            <person name="Yoshinaga Y."/>
            <person name="Zwiers L.-H."/>
            <person name="Turgeon B."/>
            <person name="Goodwin S."/>
            <person name="Spatafora J."/>
            <person name="Crous P."/>
            <person name="Grigoriev I."/>
        </authorList>
    </citation>
    <scope>NUCLEOTIDE SEQUENCE</scope>
    <source>
        <strain evidence="1">CBS 122681</strain>
    </source>
</reference>
<name>A0A6A6SPE0_9PLEO</name>
<dbReference type="EMBL" id="MU004494">
    <property type="protein sequence ID" value="KAF2649392.1"/>
    <property type="molecule type" value="Genomic_DNA"/>
</dbReference>
<gene>
    <name evidence="1" type="ORF">K491DRAFT_201025</name>
</gene>
<proteinExistence type="predicted"/>
<evidence type="ECO:0000313" key="2">
    <source>
        <dbReference type="Proteomes" id="UP000799324"/>
    </source>
</evidence>
<organism evidence="1 2">
    <name type="scientific">Lophiostoma macrostomum CBS 122681</name>
    <dbReference type="NCBI Taxonomy" id="1314788"/>
    <lineage>
        <taxon>Eukaryota</taxon>
        <taxon>Fungi</taxon>
        <taxon>Dikarya</taxon>
        <taxon>Ascomycota</taxon>
        <taxon>Pezizomycotina</taxon>
        <taxon>Dothideomycetes</taxon>
        <taxon>Pleosporomycetidae</taxon>
        <taxon>Pleosporales</taxon>
        <taxon>Lophiostomataceae</taxon>
        <taxon>Lophiostoma</taxon>
    </lineage>
</organism>
<keyword evidence="2" id="KW-1185">Reference proteome</keyword>
<sequence>MEECRRCRRELCDVVPQGWSAGGRASSAKQSPGGAPLCSAGEPISRCALRLWRMTHGGASGRGALGGPNVCSRYQISTTHALALCVGAACTNMATTLSTPKMRPAGVFPRQSFVRVGRHRSAAPRRSIMLLHMPLPAATDCMLIGVGELSSQRINFDNT</sequence>
<dbReference type="AlphaFoldDB" id="A0A6A6SPE0"/>